<reference evidence="3" key="1">
    <citation type="submission" date="2020-05" db="EMBL/GenBank/DDBJ databases">
        <authorList>
            <person name="Chiriac C."/>
            <person name="Salcher M."/>
            <person name="Ghai R."/>
            <person name="Kavagutti S V."/>
        </authorList>
    </citation>
    <scope>NUCLEOTIDE SEQUENCE</scope>
</reference>
<dbReference type="EMBL" id="CAEZZL010000058">
    <property type="protein sequence ID" value="CAB4763373.1"/>
    <property type="molecule type" value="Genomic_DNA"/>
</dbReference>
<dbReference type="AlphaFoldDB" id="A0A6J7TUB3"/>
<dbReference type="EMBL" id="CAFBQH010000150">
    <property type="protein sequence ID" value="CAB5057203.1"/>
    <property type="molecule type" value="Genomic_DNA"/>
</dbReference>
<sequence>MVVTGVSVVVVISESGIVVEVVVVVDVVEVVVVEVVPELAGSGQEAVATVGRTRNGLSLFVAGVVLVGFFVGFGFDAGALVAVGVFAGIVVGVGTSVSSVMGSMASASESAGATAGGSLCNNDSILSTIIPKLFSRAHDATFCWSGSFG</sequence>
<keyword evidence="1" id="KW-1133">Transmembrane helix</keyword>
<keyword evidence="1" id="KW-0812">Transmembrane</keyword>
<keyword evidence="1" id="KW-0472">Membrane</keyword>
<feature type="transmembrane region" description="Helical" evidence="1">
    <location>
        <begin position="81"/>
        <end position="101"/>
    </location>
</feature>
<protein>
    <submittedName>
        <fullName evidence="3">Unannotated protein</fullName>
    </submittedName>
</protein>
<organism evidence="3">
    <name type="scientific">freshwater metagenome</name>
    <dbReference type="NCBI Taxonomy" id="449393"/>
    <lineage>
        <taxon>unclassified sequences</taxon>
        <taxon>metagenomes</taxon>
        <taxon>ecological metagenomes</taxon>
    </lineage>
</organism>
<name>A0A6J7TUB3_9ZZZZ</name>
<evidence type="ECO:0000313" key="2">
    <source>
        <dbReference type="EMBL" id="CAB4763373.1"/>
    </source>
</evidence>
<evidence type="ECO:0000256" key="1">
    <source>
        <dbReference type="SAM" id="Phobius"/>
    </source>
</evidence>
<evidence type="ECO:0000313" key="3">
    <source>
        <dbReference type="EMBL" id="CAB5057203.1"/>
    </source>
</evidence>
<gene>
    <name evidence="2" type="ORF">UFOPK2870_00820</name>
    <name evidence="3" type="ORF">UFOPK4293_01619</name>
</gene>
<accession>A0A6J7TUB3</accession>
<feature type="transmembrane region" description="Helical" evidence="1">
    <location>
        <begin position="57"/>
        <end position="75"/>
    </location>
</feature>
<proteinExistence type="predicted"/>